<sequence length="135" mass="14731">NDGYSKSMPQYADSFDAIRKIVRSEGYRGLYKGIIPNVLGSGSSWGAYFFVYNCMKASIQGEDSNGVLSPSAHILAASSAGTLTLLATNPIWVIKTRLCLQYTEDVNLPDSKRYHGVIDAFQKIFSAEGAGAFYK</sequence>
<organism evidence="1 2">
    <name type="scientific">Eretmocerus hayati</name>
    <dbReference type="NCBI Taxonomy" id="131215"/>
    <lineage>
        <taxon>Eukaryota</taxon>
        <taxon>Metazoa</taxon>
        <taxon>Ecdysozoa</taxon>
        <taxon>Arthropoda</taxon>
        <taxon>Hexapoda</taxon>
        <taxon>Insecta</taxon>
        <taxon>Pterygota</taxon>
        <taxon>Neoptera</taxon>
        <taxon>Endopterygota</taxon>
        <taxon>Hymenoptera</taxon>
        <taxon>Apocrita</taxon>
        <taxon>Proctotrupomorpha</taxon>
        <taxon>Chalcidoidea</taxon>
        <taxon>Aphelinidae</taxon>
        <taxon>Aphelininae</taxon>
        <taxon>Eretmocerus</taxon>
    </lineage>
</organism>
<name>A0ACC2NIF5_9HYME</name>
<dbReference type="Proteomes" id="UP001239111">
    <property type="component" value="Chromosome 3"/>
</dbReference>
<dbReference type="EMBL" id="CM056743">
    <property type="protein sequence ID" value="KAJ8670892.1"/>
    <property type="molecule type" value="Genomic_DNA"/>
</dbReference>
<evidence type="ECO:0000313" key="2">
    <source>
        <dbReference type="Proteomes" id="UP001239111"/>
    </source>
</evidence>
<keyword evidence="2" id="KW-1185">Reference proteome</keyword>
<protein>
    <submittedName>
        <fullName evidence="1">Uncharacterized protein</fullName>
    </submittedName>
</protein>
<accession>A0ACC2NIF5</accession>
<evidence type="ECO:0000313" key="1">
    <source>
        <dbReference type="EMBL" id="KAJ8670892.1"/>
    </source>
</evidence>
<gene>
    <name evidence="1" type="ORF">QAD02_002151</name>
</gene>
<comment type="caution">
    <text evidence="1">The sequence shown here is derived from an EMBL/GenBank/DDBJ whole genome shotgun (WGS) entry which is preliminary data.</text>
</comment>
<feature type="non-terminal residue" evidence="1">
    <location>
        <position position="135"/>
    </location>
</feature>
<reference evidence="1" key="1">
    <citation type="submission" date="2023-04" db="EMBL/GenBank/DDBJ databases">
        <title>A chromosome-level genome assembly of the parasitoid wasp Eretmocerus hayati.</title>
        <authorList>
            <person name="Zhong Y."/>
            <person name="Liu S."/>
            <person name="Liu Y."/>
        </authorList>
    </citation>
    <scope>NUCLEOTIDE SEQUENCE</scope>
    <source>
        <strain evidence="1">ZJU_SS_LIU_2023</strain>
    </source>
</reference>
<proteinExistence type="predicted"/>
<feature type="non-terminal residue" evidence="1">
    <location>
        <position position="1"/>
    </location>
</feature>